<dbReference type="AlphaFoldDB" id="A0AA35XEV2"/>
<sequence>MMNPTFLDYRMPTSLDLPMIDTVIVEVANAGHPYGVRGVGEVPIVPPMAAVANGIHGATGLRLRSLPMTPGKVLEAEWERNGD</sequence>
<dbReference type="InterPro" id="IPR037165">
    <property type="entry name" value="AldOxase/xan_DH_Mopterin-bd_sf"/>
</dbReference>
<dbReference type="PANTHER" id="PTHR47495:SF2">
    <property type="entry name" value="ALDEHYDE DEHYDROGENASE"/>
    <property type="match status" value="1"/>
</dbReference>
<dbReference type="SUPFAM" id="SSF56003">
    <property type="entry name" value="Molybdenum cofactor-binding domain"/>
    <property type="match status" value="1"/>
</dbReference>
<reference evidence="1" key="1">
    <citation type="submission" date="2023-03" db="EMBL/GenBank/DDBJ databases">
        <authorList>
            <person name="Steffen K."/>
            <person name="Cardenas P."/>
        </authorList>
    </citation>
    <scope>NUCLEOTIDE SEQUENCE</scope>
</reference>
<dbReference type="Gene3D" id="3.30.365.10">
    <property type="entry name" value="Aldehyde oxidase/xanthine dehydrogenase, molybdopterin binding domain"/>
    <property type="match status" value="1"/>
</dbReference>
<dbReference type="PANTHER" id="PTHR47495">
    <property type="entry name" value="ALDEHYDE DEHYDROGENASE"/>
    <property type="match status" value="1"/>
</dbReference>
<gene>
    <name evidence="1" type="ORF">GBAR_LOCUS27423</name>
</gene>
<dbReference type="EMBL" id="CASHTH010003818">
    <property type="protein sequence ID" value="CAI8049811.1"/>
    <property type="molecule type" value="Genomic_DNA"/>
</dbReference>
<accession>A0AA35XEV2</accession>
<protein>
    <submittedName>
        <fullName evidence="1">Xanthine dehydrogenase molybdenum-binding subunit XdhA</fullName>
    </submittedName>
</protein>
<organism evidence="1 2">
    <name type="scientific">Geodia barretti</name>
    <name type="common">Barrett's horny sponge</name>
    <dbReference type="NCBI Taxonomy" id="519541"/>
    <lineage>
        <taxon>Eukaryota</taxon>
        <taxon>Metazoa</taxon>
        <taxon>Porifera</taxon>
        <taxon>Demospongiae</taxon>
        <taxon>Heteroscleromorpha</taxon>
        <taxon>Tetractinellida</taxon>
        <taxon>Astrophorina</taxon>
        <taxon>Geodiidae</taxon>
        <taxon>Geodia</taxon>
    </lineage>
</organism>
<proteinExistence type="predicted"/>
<keyword evidence="2" id="KW-1185">Reference proteome</keyword>
<comment type="caution">
    <text evidence="1">The sequence shown here is derived from an EMBL/GenBank/DDBJ whole genome shotgun (WGS) entry which is preliminary data.</text>
</comment>
<dbReference type="Proteomes" id="UP001174909">
    <property type="component" value="Unassembled WGS sequence"/>
</dbReference>
<dbReference type="GO" id="GO:0016491">
    <property type="term" value="F:oxidoreductase activity"/>
    <property type="evidence" value="ECO:0007669"/>
    <property type="project" value="InterPro"/>
</dbReference>
<evidence type="ECO:0000313" key="2">
    <source>
        <dbReference type="Proteomes" id="UP001174909"/>
    </source>
</evidence>
<dbReference type="InterPro" id="IPR052516">
    <property type="entry name" value="N-heterocyclic_Hydroxylase"/>
</dbReference>
<name>A0AA35XEV2_GEOBA</name>
<evidence type="ECO:0000313" key="1">
    <source>
        <dbReference type="EMBL" id="CAI8049811.1"/>
    </source>
</evidence>